<keyword evidence="1" id="KW-0472">Membrane</keyword>
<accession>A0A1N6KES9</accession>
<dbReference type="STRING" id="536979.SAMN04488055_5719"/>
<feature type="transmembrane region" description="Helical" evidence="1">
    <location>
        <begin position="7"/>
        <end position="26"/>
    </location>
</feature>
<dbReference type="Proteomes" id="UP000185003">
    <property type="component" value="Unassembled WGS sequence"/>
</dbReference>
<gene>
    <name evidence="2" type="ORF">SAMN04488055_5719</name>
</gene>
<feature type="transmembrane region" description="Helical" evidence="1">
    <location>
        <begin position="38"/>
        <end position="59"/>
    </location>
</feature>
<evidence type="ECO:0000256" key="1">
    <source>
        <dbReference type="SAM" id="Phobius"/>
    </source>
</evidence>
<evidence type="ECO:0008006" key="4">
    <source>
        <dbReference type="Google" id="ProtNLM"/>
    </source>
</evidence>
<dbReference type="EMBL" id="FSRA01000002">
    <property type="protein sequence ID" value="SIO55075.1"/>
    <property type="molecule type" value="Genomic_DNA"/>
</dbReference>
<proteinExistence type="predicted"/>
<dbReference type="AlphaFoldDB" id="A0A1N6KES9"/>
<keyword evidence="1" id="KW-0812">Transmembrane</keyword>
<reference evidence="2 3" key="1">
    <citation type="submission" date="2016-11" db="EMBL/GenBank/DDBJ databases">
        <authorList>
            <person name="Jaros S."/>
            <person name="Januszkiewicz K."/>
            <person name="Wedrychowicz H."/>
        </authorList>
    </citation>
    <scope>NUCLEOTIDE SEQUENCE [LARGE SCALE GENOMIC DNA]</scope>
    <source>
        <strain evidence="2 3">DSM 24787</strain>
    </source>
</reference>
<keyword evidence="1" id="KW-1133">Transmembrane helix</keyword>
<protein>
    <recommendedName>
        <fullName evidence="4">SMODS-associating 2TM beta-strand rich effector domain-containing protein</fullName>
    </recommendedName>
</protein>
<sequence>MKPSVKLHSFAIAISTVIVFTIWVQINELGTINNYLKIILGGLISLGVYRAMVSLIITATKNSTWFKKKFLGKYYMGGTWVGFYIGFLGKERFIIERFEQGIDGLVIRGKSFDELSKYHAAWFSTSVNIDVEKGRIMYMYECLPINAQTNNDGIASFGFIRDDEDTAPTQISGFSADMHLGKRVRAFEIKVSDRCDYKEDEALKRAKEVFLEKKDLF</sequence>
<keyword evidence="3" id="KW-1185">Reference proteome</keyword>
<dbReference type="RefSeq" id="WP_074242919.1">
    <property type="nucleotide sequence ID" value="NZ_FSRA01000002.1"/>
</dbReference>
<name>A0A1N6KES9_9BACT</name>
<feature type="transmembrane region" description="Helical" evidence="1">
    <location>
        <begin position="71"/>
        <end position="89"/>
    </location>
</feature>
<organism evidence="2 3">
    <name type="scientific">Chitinophaga niabensis</name>
    <dbReference type="NCBI Taxonomy" id="536979"/>
    <lineage>
        <taxon>Bacteria</taxon>
        <taxon>Pseudomonadati</taxon>
        <taxon>Bacteroidota</taxon>
        <taxon>Chitinophagia</taxon>
        <taxon>Chitinophagales</taxon>
        <taxon>Chitinophagaceae</taxon>
        <taxon>Chitinophaga</taxon>
    </lineage>
</organism>
<dbReference type="OrthoDB" id="1550783at2"/>
<evidence type="ECO:0000313" key="3">
    <source>
        <dbReference type="Proteomes" id="UP000185003"/>
    </source>
</evidence>
<evidence type="ECO:0000313" key="2">
    <source>
        <dbReference type="EMBL" id="SIO55075.1"/>
    </source>
</evidence>